<dbReference type="CDD" id="cd02440">
    <property type="entry name" value="AdoMet_MTases"/>
    <property type="match status" value="1"/>
</dbReference>
<evidence type="ECO:0000313" key="7">
    <source>
        <dbReference type="Proteomes" id="UP000243217"/>
    </source>
</evidence>
<dbReference type="InterPro" id="IPR040503">
    <property type="entry name" value="TRHO_N"/>
</dbReference>
<comment type="similarity">
    <text evidence="4">Belongs to the class I-like SAM-binding methyltransferase superfamily. Cation-dependent O-methyltransferase family.</text>
</comment>
<dbReference type="Gene3D" id="3.30.70.100">
    <property type="match status" value="1"/>
</dbReference>
<keyword evidence="2" id="KW-0808">Transferase</keyword>
<dbReference type="PROSITE" id="PS51682">
    <property type="entry name" value="SAM_OMT_I"/>
    <property type="match status" value="1"/>
</dbReference>
<keyword evidence="3" id="KW-0949">S-adenosyl-L-methionine</keyword>
<gene>
    <name evidence="6" type="ORF">THRCLA_05094</name>
</gene>
<dbReference type="InterPro" id="IPR022111">
    <property type="entry name" value="Rhodanese_C"/>
</dbReference>
<accession>A0A1V9ZX47</accession>
<dbReference type="PROSITE" id="PS50206">
    <property type="entry name" value="RHODANESE_3"/>
    <property type="match status" value="1"/>
</dbReference>
<dbReference type="PANTHER" id="PTHR43846:SF1">
    <property type="entry name" value="TRNA URIDINE(34) HYDROXYLASE"/>
    <property type="match status" value="1"/>
</dbReference>
<evidence type="ECO:0000259" key="5">
    <source>
        <dbReference type="PROSITE" id="PS50206"/>
    </source>
</evidence>
<evidence type="ECO:0000256" key="4">
    <source>
        <dbReference type="ARBA" id="ARBA00023453"/>
    </source>
</evidence>
<dbReference type="Pfam" id="PF17773">
    <property type="entry name" value="UPF0176_N"/>
    <property type="match status" value="1"/>
</dbReference>
<dbReference type="Pfam" id="PF01596">
    <property type="entry name" value="Methyltransf_3"/>
    <property type="match status" value="1"/>
</dbReference>
<dbReference type="STRING" id="74557.A0A1V9ZX47"/>
<keyword evidence="1" id="KW-0489">Methyltransferase</keyword>
<name>A0A1V9ZX47_9STRA</name>
<feature type="domain" description="Rhodanese" evidence="5">
    <location>
        <begin position="178"/>
        <end position="273"/>
    </location>
</feature>
<evidence type="ECO:0000256" key="3">
    <source>
        <dbReference type="ARBA" id="ARBA00022691"/>
    </source>
</evidence>
<dbReference type="SMART" id="SM00450">
    <property type="entry name" value="RHOD"/>
    <property type="match status" value="1"/>
</dbReference>
<proteinExistence type="inferred from homology"/>
<dbReference type="PANTHER" id="PTHR43846">
    <property type="entry name" value="UPF0176 PROTEIN YCEA"/>
    <property type="match status" value="1"/>
</dbReference>
<sequence>MWAFRGHLRTCLAPLRSNAVASKAVQTHLPLKITRRTQYRPQNLGLLQYISFYQYTKLDATQLPQLRYQLLTDWAKMGVMGRVYIAEEGINAQITVPMSTLDNFKTYLDDLPWLDDALLNLGAVIDHNEQDPEKKCPFHTLHVRVRPHLAYDGLDKNLPMDNRGLELTPEEWHAELQDTSNKRIFDCRNYYEHDVGRFEGAERIMVDTFKDTWESLDSLLEGSSKDTECMIYCTGGIRCEKVGAYLTTKGYTNVKRLKGGIVHYGKHIRQHNLNSKFLGRNFVFDQRLSNEDQTYTEDILAQCYQCGEPCNTHVNCSNTLCHGLIIQCSTCSTQYDGACSASCQDYKHKMDKMDMEERRAFSKQNAVNFKHHLVPNARVRPGNPFHSFSKRTFSTFQVESSPLLNGYINERSHIPVKRNVVANWHAAISKDYTPAMMQKMITPGQAKYLQFLVQALNAPSVLEIGCFTGYSAVAMASAMPNGHVTTCDIDPKAIAWTRNQLKAQNVNNVELIDSPGIELIQTLIKEKASFDFVFVDGSKKDYKPIFDLLVTSDILEKQGWIVFDNTLFRGEVVEQAYGNGSPNQKTAIEIADFNDHVAQDNRTRSVICPMYDGLTLVQKI</sequence>
<protein>
    <recommendedName>
        <fullName evidence="5">Rhodanese domain-containing protein</fullName>
    </recommendedName>
</protein>
<evidence type="ECO:0000256" key="2">
    <source>
        <dbReference type="ARBA" id="ARBA00022679"/>
    </source>
</evidence>
<dbReference type="AlphaFoldDB" id="A0A1V9ZX47"/>
<organism evidence="6 7">
    <name type="scientific">Thraustotheca clavata</name>
    <dbReference type="NCBI Taxonomy" id="74557"/>
    <lineage>
        <taxon>Eukaryota</taxon>
        <taxon>Sar</taxon>
        <taxon>Stramenopiles</taxon>
        <taxon>Oomycota</taxon>
        <taxon>Saprolegniomycetes</taxon>
        <taxon>Saprolegniales</taxon>
        <taxon>Achlyaceae</taxon>
        <taxon>Thraustotheca</taxon>
    </lineage>
</organism>
<dbReference type="SUPFAM" id="SSF53335">
    <property type="entry name" value="S-adenosyl-L-methionine-dependent methyltransferases"/>
    <property type="match status" value="1"/>
</dbReference>
<comment type="caution">
    <text evidence="6">The sequence shown here is derived from an EMBL/GenBank/DDBJ whole genome shotgun (WGS) entry which is preliminary data.</text>
</comment>
<dbReference type="NCBIfam" id="NF001133">
    <property type="entry name" value="PRK00142.1-1"/>
    <property type="match status" value="1"/>
</dbReference>
<reference evidence="6 7" key="1">
    <citation type="journal article" date="2014" name="Genome Biol. Evol.">
        <title>The secreted proteins of Achlya hypogyna and Thraustotheca clavata identify the ancestral oomycete secretome and reveal gene acquisitions by horizontal gene transfer.</title>
        <authorList>
            <person name="Misner I."/>
            <person name="Blouin N."/>
            <person name="Leonard G."/>
            <person name="Richards T.A."/>
            <person name="Lane C.E."/>
        </authorList>
    </citation>
    <scope>NUCLEOTIDE SEQUENCE [LARGE SCALE GENOMIC DNA]</scope>
    <source>
        <strain evidence="6 7">ATCC 34112</strain>
    </source>
</reference>
<dbReference type="Pfam" id="PF12368">
    <property type="entry name" value="Rhodanese_C"/>
    <property type="match status" value="1"/>
</dbReference>
<keyword evidence="7" id="KW-1185">Reference proteome</keyword>
<dbReference type="Proteomes" id="UP000243217">
    <property type="component" value="Unassembled WGS sequence"/>
</dbReference>
<dbReference type="Gene3D" id="3.40.250.10">
    <property type="entry name" value="Rhodanese-like domain"/>
    <property type="match status" value="1"/>
</dbReference>
<dbReference type="SUPFAM" id="SSF52821">
    <property type="entry name" value="Rhodanese/Cell cycle control phosphatase"/>
    <property type="match status" value="1"/>
</dbReference>
<dbReference type="GO" id="GO:0032259">
    <property type="term" value="P:methylation"/>
    <property type="evidence" value="ECO:0007669"/>
    <property type="project" value="UniProtKB-KW"/>
</dbReference>
<dbReference type="InterPro" id="IPR036873">
    <property type="entry name" value="Rhodanese-like_dom_sf"/>
</dbReference>
<dbReference type="Gene3D" id="3.40.50.150">
    <property type="entry name" value="Vaccinia Virus protein VP39"/>
    <property type="match status" value="1"/>
</dbReference>
<dbReference type="GO" id="GO:0008171">
    <property type="term" value="F:O-methyltransferase activity"/>
    <property type="evidence" value="ECO:0007669"/>
    <property type="project" value="InterPro"/>
</dbReference>
<dbReference type="Pfam" id="PF00581">
    <property type="entry name" value="Rhodanese"/>
    <property type="match status" value="1"/>
</dbReference>
<dbReference type="InterPro" id="IPR002935">
    <property type="entry name" value="SAM_O-MeTrfase"/>
</dbReference>
<dbReference type="InterPro" id="IPR029063">
    <property type="entry name" value="SAM-dependent_MTases_sf"/>
</dbReference>
<evidence type="ECO:0000313" key="6">
    <source>
        <dbReference type="EMBL" id="OQS02531.1"/>
    </source>
</evidence>
<dbReference type="OrthoDB" id="10251242at2759"/>
<dbReference type="InterPro" id="IPR001763">
    <property type="entry name" value="Rhodanese-like_dom"/>
</dbReference>
<evidence type="ECO:0000256" key="1">
    <source>
        <dbReference type="ARBA" id="ARBA00022603"/>
    </source>
</evidence>
<dbReference type="EMBL" id="JNBS01001116">
    <property type="protein sequence ID" value="OQS02531.1"/>
    <property type="molecule type" value="Genomic_DNA"/>
</dbReference>